<feature type="coiled-coil region" evidence="5">
    <location>
        <begin position="211"/>
        <end position="270"/>
    </location>
</feature>
<feature type="compositionally biased region" description="Basic residues" evidence="6">
    <location>
        <begin position="124"/>
        <end position="134"/>
    </location>
</feature>
<sequence length="548" mass="60659">MADDYGSTERWTLRSLLGAFLDLAIAYIFLCAAAVAFAASKFFSFFGVSLSASSSFSCQHCPPPFALRPTPADCNRCPPAPSGRSSRATSSRRALILYNNNNNNNNNNTVKGAAGGEEKPVVVLRHRRRRHRRASLASSSRDDLSESDSAPPAPLPPLRLGWKREETPIPIAYPEQYDNSVGDEQEIGDRRARCFGLENDAFNQEHCDLTIEELRRAIEEERAARAALSRELEKERSAAASAADEAMAMMQRLHKEKAAVEIEARQYRRMVEEKSAYDGEEMATLKEILVRREREKYVLEMELEEYQQMMMNNTGSGGGGGGGGGGGRCEQSQDSSPLTRKPSASVDSLDRDAILHGTYESVEKSSGMDTEMLSSRSPPEDYSQECCCCDISLHSINQDGGATDKEVAGSDGHVYDVHVIDDDKMSLDDDQNVKHLKPSHTESGSSEASTVEQSSATSVIRPTEMEDLRGSSLSFIDTEKLALEKEVALLRKRLEAIQQGREKLRFPLDRTEEETLRLQILKEISYQLEEINKSTEAGEATLHISKIS</sequence>
<protein>
    <submittedName>
        <fullName evidence="9">Myosin-binding protein 2</fullName>
    </submittedName>
</protein>
<dbReference type="GO" id="GO:0080115">
    <property type="term" value="F:myosin XI tail binding"/>
    <property type="evidence" value="ECO:0007669"/>
    <property type="project" value="UniProtKB-ARBA"/>
</dbReference>
<evidence type="ECO:0000256" key="5">
    <source>
        <dbReference type="SAM" id="Coils"/>
    </source>
</evidence>
<proteinExistence type="predicted"/>
<dbReference type="Pfam" id="PF04576">
    <property type="entry name" value="Zein-binding"/>
    <property type="match status" value="1"/>
</dbReference>
<feature type="transmembrane region" description="Helical" evidence="7">
    <location>
        <begin position="16"/>
        <end position="39"/>
    </location>
</feature>
<feature type="domain" description="GTD-binding" evidence="8">
    <location>
        <begin position="209"/>
        <end position="307"/>
    </location>
</feature>
<evidence type="ECO:0000313" key="9">
    <source>
        <dbReference type="EMBL" id="OAY63378.1"/>
    </source>
</evidence>
<evidence type="ECO:0000313" key="10">
    <source>
        <dbReference type="Proteomes" id="UP000092600"/>
    </source>
</evidence>
<keyword evidence="2 7" id="KW-0812">Transmembrane</keyword>
<dbReference type="Proteomes" id="UP000092600">
    <property type="component" value="Unassembled WGS sequence"/>
</dbReference>
<evidence type="ECO:0000256" key="2">
    <source>
        <dbReference type="ARBA" id="ARBA00022692"/>
    </source>
</evidence>
<keyword evidence="5" id="KW-0175">Coiled coil</keyword>
<evidence type="ECO:0000256" key="4">
    <source>
        <dbReference type="ARBA" id="ARBA00023136"/>
    </source>
</evidence>
<keyword evidence="3 7" id="KW-1133">Transmembrane helix</keyword>
<evidence type="ECO:0000256" key="6">
    <source>
        <dbReference type="SAM" id="MobiDB-lite"/>
    </source>
</evidence>
<feature type="compositionally biased region" description="Polar residues" evidence="6">
    <location>
        <begin position="441"/>
        <end position="458"/>
    </location>
</feature>
<feature type="region of interest" description="Disordered" evidence="6">
    <location>
        <begin position="311"/>
        <end position="380"/>
    </location>
</feature>
<dbReference type="AlphaFoldDB" id="A0A199UF58"/>
<feature type="region of interest" description="Disordered" evidence="6">
    <location>
        <begin position="429"/>
        <end position="458"/>
    </location>
</feature>
<evidence type="ECO:0000256" key="3">
    <source>
        <dbReference type="ARBA" id="ARBA00022989"/>
    </source>
</evidence>
<comment type="subcellular location">
    <subcellularLocation>
        <location evidence="1">Membrane</location>
    </subcellularLocation>
</comment>
<evidence type="ECO:0000256" key="7">
    <source>
        <dbReference type="SAM" id="Phobius"/>
    </source>
</evidence>
<dbReference type="PANTHER" id="PTHR31422">
    <property type="entry name" value="BNAANNG28530D PROTEIN"/>
    <property type="match status" value="1"/>
</dbReference>
<dbReference type="STRING" id="4615.A0A199UF58"/>
<gene>
    <name evidence="9" type="ORF">ACMD2_11355</name>
</gene>
<dbReference type="PROSITE" id="PS51775">
    <property type="entry name" value="GTD_BINDING"/>
    <property type="match status" value="1"/>
</dbReference>
<evidence type="ECO:0000259" key="8">
    <source>
        <dbReference type="PROSITE" id="PS51775"/>
    </source>
</evidence>
<dbReference type="InterPro" id="IPR007656">
    <property type="entry name" value="GTD-bd"/>
</dbReference>
<dbReference type="EMBL" id="LSRQ01008348">
    <property type="protein sequence ID" value="OAY63378.1"/>
    <property type="molecule type" value="Genomic_DNA"/>
</dbReference>
<comment type="caution">
    <text evidence="9">The sequence shown here is derived from an EMBL/GenBank/DDBJ whole genome shotgun (WGS) entry which is preliminary data.</text>
</comment>
<keyword evidence="4 7" id="KW-0472">Membrane</keyword>
<organism evidence="9 10">
    <name type="scientific">Ananas comosus</name>
    <name type="common">Pineapple</name>
    <name type="synonym">Ananas ananas</name>
    <dbReference type="NCBI Taxonomy" id="4615"/>
    <lineage>
        <taxon>Eukaryota</taxon>
        <taxon>Viridiplantae</taxon>
        <taxon>Streptophyta</taxon>
        <taxon>Embryophyta</taxon>
        <taxon>Tracheophyta</taxon>
        <taxon>Spermatophyta</taxon>
        <taxon>Magnoliopsida</taxon>
        <taxon>Liliopsida</taxon>
        <taxon>Poales</taxon>
        <taxon>Bromeliaceae</taxon>
        <taxon>Bromelioideae</taxon>
        <taxon>Ananas</taxon>
    </lineage>
</organism>
<reference evidence="9 10" key="1">
    <citation type="journal article" date="2016" name="DNA Res.">
        <title>The draft genome of MD-2 pineapple using hybrid error correction of long reads.</title>
        <authorList>
            <person name="Redwan R.M."/>
            <person name="Saidin A."/>
            <person name="Kumar S.V."/>
        </authorList>
    </citation>
    <scope>NUCLEOTIDE SEQUENCE [LARGE SCALE GENOMIC DNA]</scope>
    <source>
        <strain evidence="10">cv. MD2</strain>
        <tissue evidence="9">Leaf</tissue>
    </source>
</reference>
<feature type="compositionally biased region" description="Gly residues" evidence="6">
    <location>
        <begin position="315"/>
        <end position="328"/>
    </location>
</feature>
<feature type="compositionally biased region" description="Low complexity" evidence="6">
    <location>
        <begin position="98"/>
        <end position="108"/>
    </location>
</feature>
<dbReference type="GO" id="GO:0016020">
    <property type="term" value="C:membrane"/>
    <property type="evidence" value="ECO:0007669"/>
    <property type="project" value="UniProtKB-SubCell"/>
</dbReference>
<feature type="region of interest" description="Disordered" evidence="6">
    <location>
        <begin position="98"/>
        <end position="162"/>
    </location>
</feature>
<accession>A0A199UF58</accession>
<name>A0A199UF58_ANACO</name>
<evidence type="ECO:0000256" key="1">
    <source>
        <dbReference type="ARBA" id="ARBA00004370"/>
    </source>
</evidence>
<dbReference type="PANTHER" id="PTHR31422:SF3">
    <property type="entry name" value="GTD-BINDING DOMAIN-CONTAINING PROTEIN"/>
    <property type="match status" value="1"/>
</dbReference>